<dbReference type="InterPro" id="IPR011500">
    <property type="entry name" value="GPCR_3_9-Cys_dom"/>
</dbReference>
<dbReference type="Gene3D" id="2.10.50.30">
    <property type="entry name" value="GPCR, family 3, nine cysteines domain"/>
    <property type="match status" value="1"/>
</dbReference>
<evidence type="ECO:0000313" key="15">
    <source>
        <dbReference type="RefSeq" id="XP_041419679.1"/>
    </source>
</evidence>
<dbReference type="GO" id="GO:0004930">
    <property type="term" value="F:G protein-coupled receptor activity"/>
    <property type="evidence" value="ECO:0000318"/>
    <property type="project" value="GO_Central"/>
</dbReference>
<feature type="transmembrane region" description="Helical" evidence="12">
    <location>
        <begin position="858"/>
        <end position="883"/>
    </location>
</feature>
<dbReference type="InterPro" id="IPR000337">
    <property type="entry name" value="GPCR_3"/>
</dbReference>
<reference evidence="15" key="1">
    <citation type="submission" date="2025-08" db="UniProtKB">
        <authorList>
            <consortium name="RefSeq"/>
        </authorList>
    </citation>
    <scope>IDENTIFICATION</scope>
    <source>
        <strain evidence="15">J_2021</strain>
        <tissue evidence="15">Erythrocytes</tissue>
    </source>
</reference>
<dbReference type="KEGG" id="xla:108716157"/>
<evidence type="ECO:0000256" key="3">
    <source>
        <dbReference type="ARBA" id="ARBA00022692"/>
    </source>
</evidence>
<dbReference type="InterPro" id="IPR001828">
    <property type="entry name" value="ANF_lig-bd_rcpt"/>
</dbReference>
<keyword evidence="10" id="KW-0807">Transducer</keyword>
<dbReference type="Proteomes" id="UP000186698">
    <property type="component" value="Chromosome 5L"/>
</dbReference>
<feature type="transmembrane region" description="Helical" evidence="12">
    <location>
        <begin position="789"/>
        <end position="810"/>
    </location>
</feature>
<dbReference type="PRINTS" id="PR00248">
    <property type="entry name" value="GPCRMGR"/>
</dbReference>
<dbReference type="GO" id="GO:0005886">
    <property type="term" value="C:plasma membrane"/>
    <property type="evidence" value="ECO:0000318"/>
    <property type="project" value="GO_Central"/>
</dbReference>
<keyword evidence="5 12" id="KW-1133">Transmembrane helix</keyword>
<keyword evidence="3 12" id="KW-0812">Transmembrane</keyword>
<dbReference type="InterPro" id="IPR028082">
    <property type="entry name" value="Peripla_BP_I"/>
</dbReference>
<evidence type="ECO:0000256" key="8">
    <source>
        <dbReference type="ARBA" id="ARBA00023170"/>
    </source>
</evidence>
<feature type="transmembrane region" description="Helical" evidence="12">
    <location>
        <begin position="975"/>
        <end position="998"/>
    </location>
</feature>
<evidence type="ECO:0000256" key="2">
    <source>
        <dbReference type="ARBA" id="ARBA00022475"/>
    </source>
</evidence>
<dbReference type="PROSITE" id="PS00980">
    <property type="entry name" value="G_PROTEIN_RECEP_F3_2"/>
    <property type="match status" value="1"/>
</dbReference>
<dbReference type="InterPro" id="IPR038550">
    <property type="entry name" value="GPCR_3_9-Cys_sf"/>
</dbReference>
<dbReference type="SMART" id="SM01411">
    <property type="entry name" value="Ephrin_rec_like"/>
    <property type="match status" value="1"/>
</dbReference>
<dbReference type="FunFam" id="2.10.50.30:FF:000004">
    <property type="entry name" value="Taste receptor type 1 member 3-like protein"/>
    <property type="match status" value="1"/>
</dbReference>
<dbReference type="FunFam" id="3.40.50.2300:FF:000016">
    <property type="entry name" value="Taste 1 receptor member 2"/>
    <property type="match status" value="1"/>
</dbReference>
<keyword evidence="14" id="KW-1185">Reference proteome</keyword>
<dbReference type="InterPro" id="IPR017978">
    <property type="entry name" value="GPCR_3_C"/>
</dbReference>
<dbReference type="OrthoDB" id="425344at2759"/>
<accession>A0A8J1KTX1</accession>
<dbReference type="Pfam" id="PF00003">
    <property type="entry name" value="7tm_3"/>
    <property type="match status" value="1"/>
</dbReference>
<organism evidence="14 15">
    <name type="scientific">Xenopus laevis</name>
    <name type="common">African clawed frog</name>
    <dbReference type="NCBI Taxonomy" id="8355"/>
    <lineage>
        <taxon>Eukaryota</taxon>
        <taxon>Metazoa</taxon>
        <taxon>Chordata</taxon>
        <taxon>Craniata</taxon>
        <taxon>Vertebrata</taxon>
        <taxon>Euteleostomi</taxon>
        <taxon>Amphibia</taxon>
        <taxon>Batrachia</taxon>
        <taxon>Anura</taxon>
        <taxon>Pipoidea</taxon>
        <taxon>Pipidae</taxon>
        <taxon>Xenopodinae</taxon>
        <taxon>Xenopus</taxon>
        <taxon>Xenopus</taxon>
    </lineage>
</organism>
<dbReference type="GO" id="GO:0050909">
    <property type="term" value="P:sensory perception of taste"/>
    <property type="evidence" value="ECO:0007669"/>
    <property type="project" value="UniProtKB-ARBA"/>
</dbReference>
<evidence type="ECO:0000256" key="12">
    <source>
        <dbReference type="SAM" id="Phobius"/>
    </source>
</evidence>
<evidence type="ECO:0000256" key="4">
    <source>
        <dbReference type="ARBA" id="ARBA00022729"/>
    </source>
</evidence>
<evidence type="ECO:0000256" key="10">
    <source>
        <dbReference type="ARBA" id="ARBA00023224"/>
    </source>
</evidence>
<evidence type="ECO:0000256" key="11">
    <source>
        <dbReference type="ARBA" id="ARBA00038492"/>
    </source>
</evidence>
<comment type="similarity">
    <text evidence="11">Belongs to the G-protein coupled receptor 3 family. TAS1R subfamily.</text>
</comment>
<keyword evidence="8 15" id="KW-0675">Receptor</keyword>
<gene>
    <name evidence="15" type="primary">LOC108716157</name>
</gene>
<dbReference type="PANTHER" id="PTHR24061">
    <property type="entry name" value="CALCIUM-SENSING RECEPTOR-RELATED"/>
    <property type="match status" value="1"/>
</dbReference>
<keyword evidence="4" id="KW-0732">Signal</keyword>
<feature type="transmembrane region" description="Helical" evidence="12">
    <location>
        <begin position="822"/>
        <end position="846"/>
    </location>
</feature>
<proteinExistence type="inferred from homology"/>
<evidence type="ECO:0000256" key="1">
    <source>
        <dbReference type="ARBA" id="ARBA00004651"/>
    </source>
</evidence>
<dbReference type="PROSITE" id="PS50259">
    <property type="entry name" value="G_PROTEIN_RECEP_F3_4"/>
    <property type="match status" value="1"/>
</dbReference>
<dbReference type="InterPro" id="IPR017979">
    <property type="entry name" value="GPCR_3_CS"/>
</dbReference>
<dbReference type="SUPFAM" id="SSF53822">
    <property type="entry name" value="Periplasmic binding protein-like I"/>
    <property type="match status" value="1"/>
</dbReference>
<evidence type="ECO:0000256" key="9">
    <source>
        <dbReference type="ARBA" id="ARBA00023180"/>
    </source>
</evidence>
<keyword evidence="6" id="KW-0297">G-protein coupled receptor</keyword>
<keyword evidence="9" id="KW-0325">Glycoprotein</keyword>
<dbReference type="Pfam" id="PF01094">
    <property type="entry name" value="ANF_receptor"/>
    <property type="match status" value="1"/>
</dbReference>
<dbReference type="Pfam" id="PF07562">
    <property type="entry name" value="NCD3G"/>
    <property type="match status" value="1"/>
</dbReference>
<protein>
    <submittedName>
        <fullName evidence="15">G-protein coupled receptor family C group 6 member A</fullName>
    </submittedName>
</protein>
<name>A0A8J1KTX1_XENLA</name>
<feature type="transmembrane region" description="Helical" evidence="12">
    <location>
        <begin position="907"/>
        <end position="929"/>
    </location>
</feature>
<evidence type="ECO:0000313" key="14">
    <source>
        <dbReference type="Proteomes" id="UP000186698"/>
    </source>
</evidence>
<keyword evidence="2" id="KW-1003">Cell membrane</keyword>
<comment type="subcellular location">
    <subcellularLocation>
        <location evidence="1">Cell membrane</location>
        <topology evidence="1">Multi-pass membrane protein</topology>
    </subcellularLocation>
</comment>
<evidence type="ECO:0000256" key="6">
    <source>
        <dbReference type="ARBA" id="ARBA00023040"/>
    </source>
</evidence>
<dbReference type="PANTHER" id="PTHR24061:SF562">
    <property type="entry name" value="G-PROTEIN COUPLED RECEPTOR FAMILY C GROUP 6 MEMBER A-LIKE"/>
    <property type="match status" value="1"/>
</dbReference>
<sequence>MSRLAGCDHTVRLARKPEVWSTKGHTKKRAIRESRAKGSGLILADCSMTEKVPGKQAVITCLMFWSLVSVWQISFSGADSELLQKVFEDELSIFIVELVSLEYMLIVYAKISIMQEHRNKPGKDRTREGLRNKNLRNHNGKIWAMKQIDRARSNGQGQVYKCPDYGMLQLRFVVKALSMMYMIESINNSTLLPGIKLGYEIYDSCSDVFKAVQSTVKLFPELETWNNLLSSNNTEKTPTVKAVIGETFSELSIAISRILSLHSIPQISLESSVPSLSDKLRFPSFLRTVPSDKHQTRAIAKLIRTFGWNWVGIISSDDDYGQSAADLLNIYLEQEMICTAFSKILPSNVGHPSMKKKITDLISELNSSSANAIIIIAKGPTVINVFQEVIRMNISKIWIATDIWSTSREVLNMKDIAKVGVIFGLMFQAKLVQGFTEYLQNLQLPPYGATNSFLEEYKNIRFGCTKEYREHLECMNSLAKNCSVFDAGKEKSPLACKIENVSLANDDYLVRNIDWSAPYRTFLAVTAIAQSLHNILCKNGKCDKNIDFSPSEVSLNSLLDLSWFSTPLKDLKFSITWTVSLFGSTSGTIISNPGPAEGSGYGHPDHKLLKEIRKVKIPFKSEYYSFDVNGDLLSGYDIINWHTFGMYPAFKAVGQYDTITSEIMLDEHIIFWNNQGNKIPFSNCSKSCRQGFYKKHSLVSCCYSCIPCPEGYFSPETDMNACIKCPGHQWSNNGSSHCENRTVEYFQRNNPFAITLMSFAAFAFLLVLMIGILFINYSDTSAMQDAGGNYSYLLIASLLLSLVSTGFFIGQPSDIICKVRQPLYGIGFTLCLSFIFTKSLHIILTYQSTKTEQRVGTLLNQPVAIIILLTGFQLCICLLWIILKPPFVREIYTMPQLLILQCDEGSYVAFGMMLGYTGILAFTCFILAFHGKNLQSRYNEARCITFSMLIYIFVWIIFIPIYINTSDVFQSAVEIIAMLASVYGVIACQLLPACYTILFKRKRVKNVILTNNPTKVATAKIRRRHKSY</sequence>
<evidence type="ECO:0000256" key="7">
    <source>
        <dbReference type="ARBA" id="ARBA00023136"/>
    </source>
</evidence>
<dbReference type="InterPro" id="IPR000068">
    <property type="entry name" value="GPCR_3_Ca_sens_rcpt-rel"/>
</dbReference>
<feature type="transmembrane region" description="Helical" evidence="12">
    <location>
        <begin position="941"/>
        <end position="963"/>
    </location>
</feature>
<keyword evidence="7 12" id="KW-0472">Membrane</keyword>
<feature type="domain" description="G-protein coupled receptors family 3 profile" evidence="13">
    <location>
        <begin position="752"/>
        <end position="1003"/>
    </location>
</feature>
<evidence type="ECO:0000259" key="13">
    <source>
        <dbReference type="PROSITE" id="PS50259"/>
    </source>
</evidence>
<dbReference type="RefSeq" id="XP_041419679.1">
    <property type="nucleotide sequence ID" value="XM_041563745.1"/>
</dbReference>
<dbReference type="GeneID" id="108716157"/>
<dbReference type="Gene3D" id="3.40.50.2300">
    <property type="match status" value="4"/>
</dbReference>
<feature type="transmembrane region" description="Helical" evidence="12">
    <location>
        <begin position="752"/>
        <end position="777"/>
    </location>
</feature>
<evidence type="ECO:0000256" key="5">
    <source>
        <dbReference type="ARBA" id="ARBA00022989"/>
    </source>
</evidence>
<dbReference type="AlphaFoldDB" id="A0A8J1KTX1"/>